<dbReference type="Gene3D" id="3.30.1390.10">
    <property type="match status" value="1"/>
</dbReference>
<name>A0ABQ4DWQ5_9ACTN</name>
<proteinExistence type="predicted"/>
<evidence type="ECO:0008006" key="3">
    <source>
        <dbReference type="Google" id="ProtNLM"/>
    </source>
</evidence>
<sequence length="101" mass="11111">MDIWVAPVVVLLLLVLLTVESASATQRHRESTARIRRVERKLDLVLDHLGLTDSEPALPQILAHLEQGRKVAAVKAYRQATGDGLLAAKQAVDRLAEQRGL</sequence>
<dbReference type="InterPro" id="IPR014719">
    <property type="entry name" value="Ribosomal_bL12_C/ClpS-like"/>
</dbReference>
<keyword evidence="2" id="KW-1185">Reference proteome</keyword>
<dbReference type="EMBL" id="BONW01000005">
    <property type="protein sequence ID" value="GIG86885.1"/>
    <property type="molecule type" value="Genomic_DNA"/>
</dbReference>
<dbReference type="Proteomes" id="UP000646749">
    <property type="component" value="Unassembled WGS sequence"/>
</dbReference>
<evidence type="ECO:0000313" key="1">
    <source>
        <dbReference type="EMBL" id="GIG86885.1"/>
    </source>
</evidence>
<comment type="caution">
    <text evidence="1">The sequence shown here is derived from an EMBL/GenBank/DDBJ whole genome shotgun (WGS) entry which is preliminary data.</text>
</comment>
<protein>
    <recommendedName>
        <fullName evidence="3">Ribosomal protein L7/L12 C-terminal domain-containing protein</fullName>
    </recommendedName>
</protein>
<reference evidence="1 2" key="1">
    <citation type="submission" date="2021-01" db="EMBL/GenBank/DDBJ databases">
        <title>Whole genome shotgun sequence of Plantactinospora endophytica NBRC 110450.</title>
        <authorList>
            <person name="Komaki H."/>
            <person name="Tamura T."/>
        </authorList>
    </citation>
    <scope>NUCLEOTIDE SEQUENCE [LARGE SCALE GENOMIC DNA]</scope>
    <source>
        <strain evidence="1 2">NBRC 110450</strain>
    </source>
</reference>
<gene>
    <name evidence="1" type="ORF">Pen02_18210</name>
</gene>
<evidence type="ECO:0000313" key="2">
    <source>
        <dbReference type="Proteomes" id="UP000646749"/>
    </source>
</evidence>
<accession>A0ABQ4DWQ5</accession>
<dbReference type="RefSeq" id="WP_203865445.1">
    <property type="nucleotide sequence ID" value="NZ_BONW01000005.1"/>
</dbReference>
<organism evidence="1 2">
    <name type="scientific">Plantactinospora endophytica</name>
    <dbReference type="NCBI Taxonomy" id="673535"/>
    <lineage>
        <taxon>Bacteria</taxon>
        <taxon>Bacillati</taxon>
        <taxon>Actinomycetota</taxon>
        <taxon>Actinomycetes</taxon>
        <taxon>Micromonosporales</taxon>
        <taxon>Micromonosporaceae</taxon>
        <taxon>Plantactinospora</taxon>
    </lineage>
</organism>